<dbReference type="InterPro" id="IPR000780">
    <property type="entry name" value="CheR_MeTrfase"/>
</dbReference>
<dbReference type="PANTHER" id="PTHR24422:SF19">
    <property type="entry name" value="CHEMOTAXIS PROTEIN METHYLTRANSFERASE"/>
    <property type="match status" value="1"/>
</dbReference>
<evidence type="ECO:0000256" key="1">
    <source>
        <dbReference type="ARBA" id="ARBA00022603"/>
    </source>
</evidence>
<evidence type="ECO:0000256" key="2">
    <source>
        <dbReference type="ARBA" id="ARBA00022679"/>
    </source>
</evidence>
<dbReference type="AlphaFoldDB" id="A0A2S5KVY1"/>
<dbReference type="Pfam" id="PF14559">
    <property type="entry name" value="TPR_19"/>
    <property type="match status" value="1"/>
</dbReference>
<dbReference type="InterPro" id="IPR050903">
    <property type="entry name" value="Bact_Chemotaxis_MeTrfase"/>
</dbReference>
<dbReference type="Proteomes" id="UP000238196">
    <property type="component" value="Unassembled WGS sequence"/>
</dbReference>
<evidence type="ECO:0000256" key="3">
    <source>
        <dbReference type="ARBA" id="ARBA00022691"/>
    </source>
</evidence>
<keyword evidence="2" id="KW-0808">Transferase</keyword>
<keyword evidence="1" id="KW-0489">Methyltransferase</keyword>
<name>A0A2S5KVY1_9PROT</name>
<dbReference type="PRINTS" id="PR00996">
    <property type="entry name" value="CHERMTFRASE"/>
</dbReference>
<dbReference type="Gene3D" id="3.40.50.150">
    <property type="entry name" value="Vaccinia Virus protein VP39"/>
    <property type="match status" value="1"/>
</dbReference>
<protein>
    <recommendedName>
        <fullName evidence="4">CheR-type methyltransferase domain-containing protein</fullName>
    </recommendedName>
</protein>
<dbReference type="PANTHER" id="PTHR24422">
    <property type="entry name" value="CHEMOTAXIS PROTEIN METHYLTRANSFERASE"/>
    <property type="match status" value="1"/>
</dbReference>
<comment type="caution">
    <text evidence="5">The sequence shown here is derived from an EMBL/GenBank/DDBJ whole genome shotgun (WGS) entry which is preliminary data.</text>
</comment>
<evidence type="ECO:0000313" key="6">
    <source>
        <dbReference type="Proteomes" id="UP000238196"/>
    </source>
</evidence>
<dbReference type="InterPro" id="IPR029063">
    <property type="entry name" value="SAM-dependent_MTases_sf"/>
</dbReference>
<keyword evidence="3" id="KW-0949">S-adenosyl-L-methionine</keyword>
<dbReference type="GO" id="GO:0032259">
    <property type="term" value="P:methylation"/>
    <property type="evidence" value="ECO:0007669"/>
    <property type="project" value="UniProtKB-KW"/>
</dbReference>
<dbReference type="InterPro" id="IPR022642">
    <property type="entry name" value="CheR_C"/>
</dbReference>
<feature type="domain" description="CheR-type methyltransferase" evidence="4">
    <location>
        <begin position="7"/>
        <end position="282"/>
    </location>
</feature>
<dbReference type="PROSITE" id="PS50123">
    <property type="entry name" value="CHER"/>
    <property type="match status" value="1"/>
</dbReference>
<dbReference type="Pfam" id="PF01739">
    <property type="entry name" value="CheR"/>
    <property type="match status" value="1"/>
</dbReference>
<dbReference type="SUPFAM" id="SSF48452">
    <property type="entry name" value="TPR-like"/>
    <property type="match status" value="1"/>
</dbReference>
<proteinExistence type="predicted"/>
<dbReference type="Gene3D" id="1.25.40.10">
    <property type="entry name" value="Tetratricopeptide repeat domain"/>
    <property type="match status" value="1"/>
</dbReference>
<dbReference type="SMART" id="SM00138">
    <property type="entry name" value="MeTrc"/>
    <property type="match status" value="1"/>
</dbReference>
<evidence type="ECO:0000313" key="5">
    <source>
        <dbReference type="EMBL" id="PPC78930.1"/>
    </source>
</evidence>
<organism evidence="5 6">
    <name type="scientific">Proteobacteria bacterium 228</name>
    <dbReference type="NCBI Taxonomy" id="2083153"/>
    <lineage>
        <taxon>Bacteria</taxon>
        <taxon>Pseudomonadati</taxon>
        <taxon>Pseudomonadota</taxon>
    </lineage>
</organism>
<dbReference type="OrthoDB" id="5292014at2"/>
<dbReference type="SUPFAM" id="SSF53335">
    <property type="entry name" value="S-adenosyl-L-methionine-dependent methyltransferases"/>
    <property type="match status" value="1"/>
</dbReference>
<dbReference type="GO" id="GO:0008757">
    <property type="term" value="F:S-adenosylmethionine-dependent methyltransferase activity"/>
    <property type="evidence" value="ECO:0007669"/>
    <property type="project" value="InterPro"/>
</dbReference>
<accession>A0A2S5KVY1</accession>
<dbReference type="EMBL" id="PRLP01000008">
    <property type="protein sequence ID" value="PPC78930.1"/>
    <property type="molecule type" value="Genomic_DNA"/>
</dbReference>
<sequence length="525" mass="57955">MRSLPCNAAAEPLLSDTLLSGCQDAIALRWGLQFGNERRSDLLRHLQQAAARLGDTEPLLLARSLVANQLSPEQQQALCASLTVGETYFLRDRPFLQHLTEHFLGPLIAGRRHGGQRHLKVWSAGCSSGEEAYTLAILLDQLLPDFADWQVQILATDINPDALAKARRGCYSAWSFRSAEPQWRQRYFDPCDGQQWQIKPYLRQRVSFHPLNLADEALSAMSPDAAEPSATVLPPAETFRDVDLILCRHVLMYFVPTLGQAALRRLHRCLSADGAVVLAAVENTPSQVFGLDVSLWPGALCIYQQARCREQPAPPPAPPEVLELADISAPVAVAMPTAAPLMPGFPLTTSTHPLPAEPSASTVASVSLPAQGVVSGADVVQPSADPPDADQSNAAEMARARALADQGDYAQAEDLLHQQLQQQPTDVEAHWLLAMILLQQERWPALQQQLRKVLYLSPMQPMVHYHCAQLARRQQQAELSQRHLLQCRRLLARLPADQLLWGSDGLSARDLQQLLERHSDNREAS</sequence>
<reference evidence="5 6" key="1">
    <citation type="submission" date="2018-02" db="EMBL/GenBank/DDBJ databases">
        <title>novel marine gammaproteobacteria from coastal saline agro ecosystem.</title>
        <authorList>
            <person name="Krishnan R."/>
            <person name="Ramesh Kumar N."/>
        </authorList>
    </citation>
    <scope>NUCLEOTIDE SEQUENCE [LARGE SCALE GENOMIC DNA]</scope>
    <source>
        <strain evidence="5 6">228</strain>
    </source>
</reference>
<dbReference type="InterPro" id="IPR011990">
    <property type="entry name" value="TPR-like_helical_dom_sf"/>
</dbReference>
<evidence type="ECO:0000259" key="4">
    <source>
        <dbReference type="PROSITE" id="PS50123"/>
    </source>
</evidence>
<gene>
    <name evidence="5" type="ORF">C4K68_02700</name>
</gene>